<dbReference type="GO" id="GO:0006260">
    <property type="term" value="P:DNA replication"/>
    <property type="evidence" value="ECO:0007669"/>
    <property type="project" value="UniProtKB-UniRule"/>
</dbReference>
<protein>
    <recommendedName>
        <fullName evidence="6">Chromosome partition protein Smc</fullName>
    </recommendedName>
</protein>
<dbReference type="CDD" id="cd03278">
    <property type="entry name" value="ABC_SMC_barmotin"/>
    <property type="match status" value="2"/>
</dbReference>
<reference evidence="9 10" key="1">
    <citation type="submission" date="2018-11" db="EMBL/GenBank/DDBJ databases">
        <title>Genomic Encyclopedia of Type Strains, Phase IV (KMG-IV): sequencing the most valuable type-strain genomes for metagenomic binning, comparative biology and taxonomic classification.</title>
        <authorList>
            <person name="Goeker M."/>
        </authorList>
    </citation>
    <scope>NUCLEOTIDE SEQUENCE [LARGE SCALE GENOMIC DNA]</scope>
    <source>
        <strain evidence="9 10">DSM 16974</strain>
    </source>
</reference>
<comment type="subunit">
    <text evidence="6">Homodimer.</text>
</comment>
<keyword evidence="1 6" id="KW-0963">Cytoplasm</keyword>
<dbReference type="Gene3D" id="1.20.1060.20">
    <property type="match status" value="1"/>
</dbReference>
<keyword evidence="5 6" id="KW-0238">DNA-binding</keyword>
<comment type="caution">
    <text evidence="9">The sequence shown here is derived from an EMBL/GenBank/DDBJ whole genome shotgun (WGS) entry which is preliminary data.</text>
</comment>
<accession>A0A3N1NVA5</accession>
<feature type="region of interest" description="Disordered" evidence="7">
    <location>
        <begin position="696"/>
        <end position="717"/>
    </location>
</feature>
<dbReference type="Proteomes" id="UP000273643">
    <property type="component" value="Unassembled WGS sequence"/>
</dbReference>
<comment type="similarity">
    <text evidence="6">Belongs to the SMC family.</text>
</comment>
<dbReference type="PANTHER" id="PTHR43977">
    <property type="entry name" value="STRUCTURAL MAINTENANCE OF CHROMOSOMES PROTEIN 3"/>
    <property type="match status" value="1"/>
</dbReference>
<dbReference type="Pfam" id="PF06470">
    <property type="entry name" value="SMC_hinge"/>
    <property type="match status" value="1"/>
</dbReference>
<dbReference type="GO" id="GO:0005737">
    <property type="term" value="C:cytoplasm"/>
    <property type="evidence" value="ECO:0007669"/>
    <property type="project" value="UniProtKB-SubCell"/>
</dbReference>
<dbReference type="InterPro" id="IPR011890">
    <property type="entry name" value="SMC_prok"/>
</dbReference>
<dbReference type="GO" id="GO:0016887">
    <property type="term" value="F:ATP hydrolysis activity"/>
    <property type="evidence" value="ECO:0007669"/>
    <property type="project" value="InterPro"/>
</dbReference>
<dbReference type="PIRSF" id="PIRSF005719">
    <property type="entry name" value="SMC"/>
    <property type="match status" value="1"/>
</dbReference>
<name>A0A3N1NVA5_9GAMM</name>
<dbReference type="InterPro" id="IPR010935">
    <property type="entry name" value="SMC_hinge"/>
</dbReference>
<dbReference type="InterPro" id="IPR027417">
    <property type="entry name" value="P-loop_NTPase"/>
</dbReference>
<organism evidence="9 10">
    <name type="scientific">Marinimicrobium koreense</name>
    <dbReference type="NCBI Taxonomy" id="306545"/>
    <lineage>
        <taxon>Bacteria</taxon>
        <taxon>Pseudomonadati</taxon>
        <taxon>Pseudomonadota</taxon>
        <taxon>Gammaproteobacteria</taxon>
        <taxon>Cellvibrionales</taxon>
        <taxon>Cellvibrionaceae</taxon>
        <taxon>Marinimicrobium</taxon>
    </lineage>
</organism>
<feature type="region of interest" description="Disordered" evidence="7">
    <location>
        <begin position="311"/>
        <end position="334"/>
    </location>
</feature>
<evidence type="ECO:0000313" key="9">
    <source>
        <dbReference type="EMBL" id="ROQ20125.1"/>
    </source>
</evidence>
<comment type="domain">
    <text evidence="6">Contains large globular domains required for ATP hydrolysis at each terminus and a third globular domain forming a flexible hinge near the middle of the molecule. These domains are separated by coiled-coil structures.</text>
</comment>
<keyword evidence="10" id="KW-1185">Reference proteome</keyword>
<dbReference type="GO" id="GO:0005524">
    <property type="term" value="F:ATP binding"/>
    <property type="evidence" value="ECO:0007669"/>
    <property type="project" value="UniProtKB-UniRule"/>
</dbReference>
<feature type="binding site" evidence="6">
    <location>
        <begin position="32"/>
        <end position="39"/>
    </location>
    <ligand>
        <name>ATP</name>
        <dbReference type="ChEBI" id="CHEBI:30616"/>
    </ligand>
</feature>
<feature type="domain" description="SMC hinge" evidence="8">
    <location>
        <begin position="521"/>
        <end position="622"/>
    </location>
</feature>
<feature type="coiled-coil region" evidence="6">
    <location>
        <begin position="405"/>
        <end position="500"/>
    </location>
</feature>
<feature type="coiled-coil region" evidence="6">
    <location>
        <begin position="984"/>
        <end position="1014"/>
    </location>
</feature>
<dbReference type="HAMAP" id="MF_01894">
    <property type="entry name" value="Smc_prok"/>
    <property type="match status" value="1"/>
</dbReference>
<comment type="subcellular location">
    <subcellularLocation>
        <location evidence="6">Cytoplasm</location>
    </subcellularLocation>
</comment>
<keyword evidence="4 6" id="KW-0175">Coiled coil</keyword>
<feature type="coiled-coil region" evidence="6">
    <location>
        <begin position="170"/>
        <end position="238"/>
    </location>
</feature>
<comment type="function">
    <text evidence="6">Required for chromosome condensation and partitioning.</text>
</comment>
<feature type="compositionally biased region" description="Basic and acidic residues" evidence="7">
    <location>
        <begin position="323"/>
        <end position="334"/>
    </location>
</feature>
<dbReference type="InterPro" id="IPR003395">
    <property type="entry name" value="RecF/RecN/SMC_N"/>
</dbReference>
<evidence type="ECO:0000256" key="3">
    <source>
        <dbReference type="ARBA" id="ARBA00022840"/>
    </source>
</evidence>
<evidence type="ECO:0000259" key="8">
    <source>
        <dbReference type="SMART" id="SM00968"/>
    </source>
</evidence>
<dbReference type="OrthoDB" id="9808768at2"/>
<proteinExistence type="inferred from homology"/>
<dbReference type="Pfam" id="PF02463">
    <property type="entry name" value="SMC_N"/>
    <property type="match status" value="1"/>
</dbReference>
<evidence type="ECO:0000256" key="6">
    <source>
        <dbReference type="HAMAP-Rule" id="MF_01894"/>
    </source>
</evidence>
<dbReference type="GO" id="GO:0030261">
    <property type="term" value="P:chromosome condensation"/>
    <property type="evidence" value="ECO:0007669"/>
    <property type="project" value="InterPro"/>
</dbReference>
<dbReference type="SMART" id="SM00968">
    <property type="entry name" value="SMC_hinge"/>
    <property type="match status" value="1"/>
</dbReference>
<keyword evidence="2 6" id="KW-0547">Nucleotide-binding</keyword>
<dbReference type="NCBIfam" id="TIGR02168">
    <property type="entry name" value="SMC_prok_B"/>
    <property type="match status" value="1"/>
</dbReference>
<dbReference type="GO" id="GO:0007059">
    <property type="term" value="P:chromosome segregation"/>
    <property type="evidence" value="ECO:0007669"/>
    <property type="project" value="UniProtKB-UniRule"/>
</dbReference>
<dbReference type="GO" id="GO:0007062">
    <property type="term" value="P:sister chromatid cohesion"/>
    <property type="evidence" value="ECO:0007669"/>
    <property type="project" value="InterPro"/>
</dbReference>
<feature type="compositionally biased region" description="Basic and acidic residues" evidence="7">
    <location>
        <begin position="696"/>
        <end position="714"/>
    </location>
</feature>
<evidence type="ECO:0000256" key="1">
    <source>
        <dbReference type="ARBA" id="ARBA00022490"/>
    </source>
</evidence>
<dbReference type="SUPFAM" id="SSF52540">
    <property type="entry name" value="P-loop containing nucleoside triphosphate hydrolases"/>
    <property type="match status" value="1"/>
</dbReference>
<dbReference type="Gene3D" id="1.20.5.340">
    <property type="match status" value="1"/>
</dbReference>
<keyword evidence="3 6" id="KW-0067">ATP-binding</keyword>
<dbReference type="AlphaFoldDB" id="A0A3N1NVA5"/>
<dbReference type="GO" id="GO:0003677">
    <property type="term" value="F:DNA binding"/>
    <property type="evidence" value="ECO:0007669"/>
    <property type="project" value="UniProtKB-UniRule"/>
</dbReference>
<sequence length="1169" mass="133284">MRLKCIKLVGFKSFVDATTVNFPSNLCAVVGPNGCGKSNIIDAVRWVMGESSAKNLRGEAMTDVIFNGSNARKPVGQASIELVFDNSDKTVQGEYAAFNEISIKRKVTREAQNFYYLNGTKCRRRDITDIFLGTGLGPRSYAIIEQGMISRLIEAKPEELRVYIEEAAGISKYKERRRDTENRMRRTQENLERLTDIRDELERQLSRLQRQAQAAEKYTEYKKEERQLKAQLQALKYRNLDDQAKAKQTGIRDLELRMESFVTDQVNKDTQIEKCRSQYTELQDKFNEVQGRYYAIGADIARIEQTIQHAQERSRQLQTDLEQTERDSREAEDSLQFDREKAEGWEAELMEIEPELELVRAAEESSGDALQESEEAMQRWQTEWDTFNQRAAEPRQRAEVQQSRIQHLEQVQQRLLQRIEKLKEEKSNLQLGSDDEEIEQLNEQLAELDLVVEEKRGRSEALGEELETRREDNNRLADELDQARSKLQSLRGRHASLEALQQAALGEKSEAVADWLAEQQLTDQPRVAETLTVSDGWDKAVETALGNSLQAVCVDGFDAVANTLAGLSQGELVLMDTARRPGAVTGDKAERLLDKVQADWDLSELLRGVYIAEDLPSALALRSQLEAGESVITRDGLWLGPQWLKVARDTDASDGVIARRQELEELDASIAELEETVARLDEARTEGREAVQTLERERENLRRESDEQSRRAGELRAQLSAKQARIEQISVRRERTETEIREASEQLDQEGEQLAEARMILSEAIESMEMDTDERERLLQQRDEIRSGLDQARQKARHDRDKAHEMAMRAQSLKTQLDSIRLGITRLQEQTQRLRERKEQLLEALGETRDPAEEHQLELEANLDKRLAVEGELSEARRALEEVEQELRTAEQARHKAEQEVQAVRAHLEQERLAAQTFEVQRAGLAQQLKEDEFDLDTLLADLSEDAEVKPLEQELEQVAGRIARLGAINLAAIDEYQTESERKQYLDAQDEDLREALETLENAIRKIDRETRTRFKETFDEVNKSLQELFPKVFGGGHAYLELTGEDLLDTGIAIMARPPGKRNSTIHLLSGGEKALTAIALVFSIFRLNPAPFCMLDEVDAPLDDANVGRYARMVEEMSQHVQFIYITHNKIAMEMAHQLMGVTMHEPGVSRLVTVDVDEAAELAAV</sequence>
<dbReference type="GO" id="GO:0005694">
    <property type="term" value="C:chromosome"/>
    <property type="evidence" value="ECO:0007669"/>
    <property type="project" value="InterPro"/>
</dbReference>
<evidence type="ECO:0000256" key="5">
    <source>
        <dbReference type="ARBA" id="ARBA00023125"/>
    </source>
</evidence>
<evidence type="ECO:0000256" key="7">
    <source>
        <dbReference type="SAM" id="MobiDB-lite"/>
    </source>
</evidence>
<dbReference type="InterPro" id="IPR036277">
    <property type="entry name" value="SMC_hinge_sf"/>
</dbReference>
<evidence type="ECO:0000256" key="4">
    <source>
        <dbReference type="ARBA" id="ARBA00023054"/>
    </source>
</evidence>
<gene>
    <name evidence="6" type="primary">smc</name>
    <name evidence="9" type="ORF">EDC38_0723</name>
</gene>
<evidence type="ECO:0000313" key="10">
    <source>
        <dbReference type="Proteomes" id="UP000273643"/>
    </source>
</evidence>
<evidence type="ECO:0000256" key="2">
    <source>
        <dbReference type="ARBA" id="ARBA00022741"/>
    </source>
</evidence>
<dbReference type="Gene3D" id="3.30.70.1620">
    <property type="match status" value="1"/>
</dbReference>
<dbReference type="InterPro" id="IPR024704">
    <property type="entry name" value="SMC"/>
</dbReference>
<dbReference type="Gene3D" id="3.40.50.300">
    <property type="entry name" value="P-loop containing nucleotide triphosphate hydrolases"/>
    <property type="match status" value="2"/>
</dbReference>
<dbReference type="EMBL" id="RJUK01000001">
    <property type="protein sequence ID" value="ROQ20125.1"/>
    <property type="molecule type" value="Genomic_DNA"/>
</dbReference>
<dbReference type="RefSeq" id="WP_123637350.1">
    <property type="nucleotide sequence ID" value="NZ_RJUK01000001.1"/>
</dbReference>
<dbReference type="SUPFAM" id="SSF75553">
    <property type="entry name" value="Smc hinge domain"/>
    <property type="match status" value="1"/>
</dbReference>